<organism evidence="1 2">
    <name type="scientific">Candidatus Methylocalor cossyra</name>
    <dbReference type="NCBI Taxonomy" id="3108543"/>
    <lineage>
        <taxon>Bacteria</taxon>
        <taxon>Pseudomonadati</taxon>
        <taxon>Pseudomonadota</taxon>
        <taxon>Gammaproteobacteria</taxon>
        <taxon>Methylococcales</taxon>
        <taxon>Methylococcaceae</taxon>
        <taxon>Candidatus Methylocalor</taxon>
    </lineage>
</organism>
<geneLocation type="plasmid" evidence="1 2">
    <name>2</name>
</geneLocation>
<proteinExistence type="predicted"/>
<sequence>MISAEQQRIKELERAVRASGGAGCSESQVKWVWAFHITKQEPS</sequence>
<keyword evidence="2" id="KW-1185">Reference proteome</keyword>
<reference evidence="1 2" key="1">
    <citation type="submission" date="2024-04" db="EMBL/GenBank/DDBJ databases">
        <authorList>
            <person name="Cremers G."/>
        </authorList>
    </citation>
    <scope>NUCLEOTIDE SEQUENCE [LARGE SCALE GENOMIC DNA]</scope>
    <source>
        <strain evidence="1">MeCH1-AG</strain>
        <plasmid evidence="1 2">2</plasmid>
    </source>
</reference>
<keyword evidence="1" id="KW-0614">Plasmid</keyword>
<gene>
    <name evidence="1" type="ORF">MECH1_V1_P0165</name>
</gene>
<protein>
    <recommendedName>
        <fullName evidence="3">Transposase</fullName>
    </recommendedName>
</protein>
<dbReference type="EMBL" id="OZ026885">
    <property type="protein sequence ID" value="CAL1242097.1"/>
    <property type="molecule type" value="Genomic_DNA"/>
</dbReference>
<evidence type="ECO:0000313" key="2">
    <source>
        <dbReference type="Proteomes" id="UP001497493"/>
    </source>
</evidence>
<evidence type="ECO:0000313" key="1">
    <source>
        <dbReference type="EMBL" id="CAL1242097.1"/>
    </source>
</evidence>
<accession>A0ABM9NN72</accession>
<evidence type="ECO:0008006" key="3">
    <source>
        <dbReference type="Google" id="ProtNLM"/>
    </source>
</evidence>
<name>A0ABM9NN72_9GAMM</name>
<dbReference type="Proteomes" id="UP001497493">
    <property type="component" value="Plasmid 2"/>
</dbReference>